<comment type="caution">
    <text evidence="3">The sequence shown here is derived from an EMBL/GenBank/DDBJ whole genome shotgun (WGS) entry which is preliminary data.</text>
</comment>
<feature type="domain" description="Isochorismatase-like" evidence="2">
    <location>
        <begin position="25"/>
        <end position="198"/>
    </location>
</feature>
<evidence type="ECO:0000256" key="1">
    <source>
        <dbReference type="ARBA" id="ARBA00022801"/>
    </source>
</evidence>
<dbReference type="PANTHER" id="PTHR43540">
    <property type="entry name" value="PEROXYUREIDOACRYLATE/UREIDOACRYLATE AMIDOHYDROLASE-RELATED"/>
    <property type="match status" value="1"/>
</dbReference>
<dbReference type="SUPFAM" id="SSF52499">
    <property type="entry name" value="Isochorismatase-like hydrolases"/>
    <property type="match status" value="1"/>
</dbReference>
<organism evidence="3 4">
    <name type="scientific">Qipengyuania qiaonensis</name>
    <dbReference type="NCBI Taxonomy" id="2867240"/>
    <lineage>
        <taxon>Bacteria</taxon>
        <taxon>Pseudomonadati</taxon>
        <taxon>Pseudomonadota</taxon>
        <taxon>Alphaproteobacteria</taxon>
        <taxon>Sphingomonadales</taxon>
        <taxon>Erythrobacteraceae</taxon>
        <taxon>Qipengyuania</taxon>
    </lineage>
</organism>
<name>A0ABS7J964_9SPHN</name>
<evidence type="ECO:0000313" key="3">
    <source>
        <dbReference type="EMBL" id="MBX7482414.1"/>
    </source>
</evidence>
<sequence length="225" mass="24159">MAGEDLADNYAQAFAGRLEPGEAPALLLVDMVEAYIQPNSPLYCETAAAAVESAAQLLEAARNAGRPVIFTNVAYEPGGADGGLFYKKVPVLRLFERGSPLGAFPPALTPREGEWLVTKQYPSAFFATGLAERLHEADIDTLVITGFSTSGCVRASALDALQYGFAPFVARDACADRHAEPHEANLFDLQAKYAEVVGFEDARDLINRPFQRSATGSGMKNARTQ</sequence>
<keyword evidence="1" id="KW-0378">Hydrolase</keyword>
<dbReference type="RefSeq" id="WP_221557690.1">
    <property type="nucleotide sequence ID" value="NZ_JAIGNO010000004.1"/>
</dbReference>
<dbReference type="InterPro" id="IPR050272">
    <property type="entry name" value="Isochorismatase-like_hydrls"/>
</dbReference>
<dbReference type="InterPro" id="IPR036380">
    <property type="entry name" value="Isochorismatase-like_sf"/>
</dbReference>
<keyword evidence="4" id="KW-1185">Reference proteome</keyword>
<gene>
    <name evidence="3" type="ORF">K3174_07715</name>
</gene>
<reference evidence="3 4" key="1">
    <citation type="submission" date="2021-08" db="EMBL/GenBank/DDBJ databases">
        <title>Comparative Genomics Analysis of the Genus Qipengyuania Reveals Extensive Genetic Diversity and Metabolic Versatility, Including the Description of Fifteen Novel Species.</title>
        <authorList>
            <person name="Liu Y."/>
        </authorList>
    </citation>
    <scope>NUCLEOTIDE SEQUENCE [LARGE SCALE GENOMIC DNA]</scope>
    <source>
        <strain evidence="3 4">6D47A</strain>
    </source>
</reference>
<accession>A0ABS7J964</accession>
<proteinExistence type="predicted"/>
<dbReference type="Gene3D" id="3.40.50.850">
    <property type="entry name" value="Isochorismatase-like"/>
    <property type="match status" value="1"/>
</dbReference>
<dbReference type="EMBL" id="JAIGNO010000004">
    <property type="protein sequence ID" value="MBX7482414.1"/>
    <property type="molecule type" value="Genomic_DNA"/>
</dbReference>
<dbReference type="Proteomes" id="UP000755104">
    <property type="component" value="Unassembled WGS sequence"/>
</dbReference>
<protein>
    <submittedName>
        <fullName evidence="3">Isochorismatase family protein</fullName>
    </submittedName>
</protein>
<dbReference type="InterPro" id="IPR000868">
    <property type="entry name" value="Isochorismatase-like_dom"/>
</dbReference>
<evidence type="ECO:0000259" key="2">
    <source>
        <dbReference type="Pfam" id="PF00857"/>
    </source>
</evidence>
<dbReference type="PANTHER" id="PTHR43540:SF1">
    <property type="entry name" value="ISOCHORISMATASE HYDROLASE"/>
    <property type="match status" value="1"/>
</dbReference>
<evidence type="ECO:0000313" key="4">
    <source>
        <dbReference type="Proteomes" id="UP000755104"/>
    </source>
</evidence>
<dbReference type="Pfam" id="PF00857">
    <property type="entry name" value="Isochorismatase"/>
    <property type="match status" value="1"/>
</dbReference>